<dbReference type="PANTHER" id="PTHR46880">
    <property type="entry name" value="RAS-ASSOCIATING DOMAIN-CONTAINING PROTEIN"/>
    <property type="match status" value="1"/>
</dbReference>
<proteinExistence type="predicted"/>
<sequence length="510" mass="56880">MEREEDQKRPYEDQWIRKWRRTTGRGDRFRDGHRTDPWGSLGASPLRDLAVDSRTTYTYNQSIQEFQQSIAGVIEDRLLDRVRESGFFSVMIDESSDVSVHQNLVLYIRYLEESLGRLDAKTTFMGIRQLASANSNSIREEVVKILSDKGLEISNLVGIATGVVKQLKDLSPSLLSTHCIAHRLALSCGGAADQIPYLVKFQEILNSLYKYFHNSPKNTAKLESIQSILNSSSLKMKEVFHTRWLSFEGAVDAVVKTYPSLLSVFLEEKSAKALSVLERLGDSKDGTVLSSFLQQAPSSPSADSSGLCTFDFKGHCIRDSSKQRAEAVSACEQFVSGVIANLRDRYVSEGDGKVMSALCSIFDPSFISSTIPPSQETLTTLSDFLQKCSFSNSEDLCSEVVGFHEFVRHVGSSAGLTSVKDIAQFSFRHSSVYPVVGYLGRRLLVLPVSTVDCERGFSRQNLINTDLRNSLKIESLSNIMMIAIEGPTSESFPFEDAFNKWASVKTRRIL</sequence>
<feature type="domain" description="HAT C-terminal dimerisation" evidence="1">
    <location>
        <begin position="421"/>
        <end position="482"/>
    </location>
</feature>
<dbReference type="InterPro" id="IPR008906">
    <property type="entry name" value="HATC_C_dom"/>
</dbReference>
<dbReference type="Pfam" id="PF05699">
    <property type="entry name" value="Dimer_Tnp_hAT"/>
    <property type="match status" value="1"/>
</dbReference>
<dbReference type="PANTHER" id="PTHR46880:SF5">
    <property type="entry name" value="DUF4371 DOMAIN-CONTAINING PROTEIN"/>
    <property type="match status" value="1"/>
</dbReference>
<accession>A0A8W8IMJ6</accession>
<dbReference type="EnsemblMetazoa" id="G14806.1">
    <property type="protein sequence ID" value="G14806.1:cds"/>
    <property type="gene ID" value="G14806"/>
</dbReference>
<name>A0A8W8IMJ6_MAGGI</name>
<reference evidence="2" key="1">
    <citation type="submission" date="2022-08" db="UniProtKB">
        <authorList>
            <consortium name="EnsemblMetazoa"/>
        </authorList>
    </citation>
    <scope>IDENTIFICATION</scope>
    <source>
        <strain evidence="2">05x7-T-G4-1.051#20</strain>
    </source>
</reference>
<dbReference type="InterPro" id="IPR012337">
    <property type="entry name" value="RNaseH-like_sf"/>
</dbReference>
<dbReference type="GO" id="GO:0046983">
    <property type="term" value="F:protein dimerization activity"/>
    <property type="evidence" value="ECO:0007669"/>
    <property type="project" value="InterPro"/>
</dbReference>
<dbReference type="AlphaFoldDB" id="A0A8W8IMJ6"/>
<evidence type="ECO:0000259" key="1">
    <source>
        <dbReference type="Pfam" id="PF05699"/>
    </source>
</evidence>
<evidence type="ECO:0000313" key="2">
    <source>
        <dbReference type="EnsemblMetazoa" id="G14806.1:cds"/>
    </source>
</evidence>
<dbReference type="SUPFAM" id="SSF53098">
    <property type="entry name" value="Ribonuclease H-like"/>
    <property type="match status" value="1"/>
</dbReference>
<protein>
    <recommendedName>
        <fullName evidence="1">HAT C-terminal dimerisation domain-containing protein</fullName>
    </recommendedName>
</protein>
<dbReference type="Proteomes" id="UP000005408">
    <property type="component" value="Unassembled WGS sequence"/>
</dbReference>
<keyword evidence="3" id="KW-1185">Reference proteome</keyword>
<evidence type="ECO:0000313" key="3">
    <source>
        <dbReference type="Proteomes" id="UP000005408"/>
    </source>
</evidence>
<organism evidence="2 3">
    <name type="scientific">Magallana gigas</name>
    <name type="common">Pacific oyster</name>
    <name type="synonym">Crassostrea gigas</name>
    <dbReference type="NCBI Taxonomy" id="29159"/>
    <lineage>
        <taxon>Eukaryota</taxon>
        <taxon>Metazoa</taxon>
        <taxon>Spiralia</taxon>
        <taxon>Lophotrochozoa</taxon>
        <taxon>Mollusca</taxon>
        <taxon>Bivalvia</taxon>
        <taxon>Autobranchia</taxon>
        <taxon>Pteriomorphia</taxon>
        <taxon>Ostreida</taxon>
        <taxon>Ostreoidea</taxon>
        <taxon>Ostreidae</taxon>
        <taxon>Magallana</taxon>
    </lineage>
</organism>